<name>A0ABD1BJS8_CARAN</name>
<sequence length="235" mass="27129">MEDCVSTEEIGSRHAKTPKLDEKGIVESKPSTIYERLRGWEPETDEYARQYLLFYYQFKKTKGFGIEWEKFDYFFNLCDPCDGAPPISNTLSNEQIIKNTTLRAIDIYNKKTGTNIVFVEHVSANFQFTGYLIHFITFWGRDMSSPCPESKLYQTKTLKRGPVFKVPIFRVKPTDEEMEAPFRVKLPQPLHYDLDKPPIVFRFAEPGEGPVPGTPFVFSRDGILVDVETSTDEDL</sequence>
<organism evidence="1 2">
    <name type="scientific">Cardamine amara subsp. amara</name>
    <dbReference type="NCBI Taxonomy" id="228776"/>
    <lineage>
        <taxon>Eukaryota</taxon>
        <taxon>Viridiplantae</taxon>
        <taxon>Streptophyta</taxon>
        <taxon>Embryophyta</taxon>
        <taxon>Tracheophyta</taxon>
        <taxon>Spermatophyta</taxon>
        <taxon>Magnoliopsida</taxon>
        <taxon>eudicotyledons</taxon>
        <taxon>Gunneridae</taxon>
        <taxon>Pentapetalae</taxon>
        <taxon>rosids</taxon>
        <taxon>malvids</taxon>
        <taxon>Brassicales</taxon>
        <taxon>Brassicaceae</taxon>
        <taxon>Cardamineae</taxon>
        <taxon>Cardamine</taxon>
    </lineage>
</organism>
<reference evidence="1 2" key="1">
    <citation type="submission" date="2024-04" db="EMBL/GenBank/DDBJ databases">
        <title>Genome assembly C_amara_ONT_v2.</title>
        <authorList>
            <person name="Yant L."/>
            <person name="Moore C."/>
            <person name="Slenker M."/>
        </authorList>
    </citation>
    <scope>NUCLEOTIDE SEQUENCE [LARGE SCALE GENOMIC DNA]</scope>
    <source>
        <tissue evidence="1">Leaf</tissue>
    </source>
</reference>
<evidence type="ECO:0000313" key="2">
    <source>
        <dbReference type="Proteomes" id="UP001558713"/>
    </source>
</evidence>
<dbReference type="Proteomes" id="UP001558713">
    <property type="component" value="Unassembled WGS sequence"/>
</dbReference>
<dbReference type="PANTHER" id="PTHR31228">
    <property type="entry name" value="CYSTATIN/MONELLIN SUPERFAMILY PROTEIN"/>
    <property type="match status" value="1"/>
</dbReference>
<dbReference type="PANTHER" id="PTHR31228:SF25">
    <property type="entry name" value="CYSTATIN-LIKE PROTEIN-RELATED"/>
    <property type="match status" value="1"/>
</dbReference>
<protein>
    <submittedName>
        <fullName evidence="1">Uncharacterized protein</fullName>
    </submittedName>
</protein>
<keyword evidence="2" id="KW-1185">Reference proteome</keyword>
<evidence type="ECO:0000313" key="1">
    <source>
        <dbReference type="EMBL" id="KAL1217424.1"/>
    </source>
</evidence>
<proteinExistence type="predicted"/>
<gene>
    <name evidence="1" type="ORF">V5N11_004602</name>
</gene>
<accession>A0ABD1BJS8</accession>
<dbReference type="AlphaFoldDB" id="A0ABD1BJS8"/>
<dbReference type="EMBL" id="JBANAX010000243">
    <property type="protein sequence ID" value="KAL1217424.1"/>
    <property type="molecule type" value="Genomic_DNA"/>
</dbReference>
<comment type="caution">
    <text evidence="1">The sequence shown here is derived from an EMBL/GenBank/DDBJ whole genome shotgun (WGS) entry which is preliminary data.</text>
</comment>